<dbReference type="InterPro" id="IPR011042">
    <property type="entry name" value="6-blade_b-propeller_TolB-like"/>
</dbReference>
<dbReference type="GO" id="GO:0005773">
    <property type="term" value="C:vacuole"/>
    <property type="evidence" value="ECO:0007669"/>
    <property type="project" value="UniProtKB-SubCell"/>
</dbReference>
<evidence type="ECO:0000256" key="2">
    <source>
        <dbReference type="ARBA" id="ARBA00009191"/>
    </source>
</evidence>
<dbReference type="GO" id="GO:0016787">
    <property type="term" value="F:hydrolase activity"/>
    <property type="evidence" value="ECO:0007669"/>
    <property type="project" value="TreeGrafter"/>
</dbReference>
<keyword evidence="6" id="KW-0812">Transmembrane</keyword>
<evidence type="ECO:0000256" key="4">
    <source>
        <dbReference type="ARBA" id="ARBA00022729"/>
    </source>
</evidence>
<dbReference type="SUPFAM" id="SSF63829">
    <property type="entry name" value="Calcium-dependent phosphotriesterase"/>
    <property type="match status" value="1"/>
</dbReference>
<dbReference type="Gene3D" id="2.120.10.30">
    <property type="entry name" value="TolB, C-terminal domain"/>
    <property type="match status" value="1"/>
</dbReference>
<protein>
    <submittedName>
        <fullName evidence="8">Calcium-dependent phosphotriesterase superfamily protein</fullName>
    </submittedName>
</protein>
<dbReference type="InterPro" id="IPR018119">
    <property type="entry name" value="Strictosidine_synth_cons-reg"/>
</dbReference>
<name>A0AAD4JFW0_PERFH</name>
<proteinExistence type="inferred from homology"/>
<evidence type="ECO:0000256" key="1">
    <source>
        <dbReference type="ARBA" id="ARBA00004116"/>
    </source>
</evidence>
<reference evidence="8 9" key="1">
    <citation type="journal article" date="2021" name="Nat. Commun.">
        <title>Incipient diploidization of the medicinal plant Perilla within 10,000 years.</title>
        <authorList>
            <person name="Zhang Y."/>
            <person name="Shen Q."/>
            <person name="Leng L."/>
            <person name="Zhang D."/>
            <person name="Chen S."/>
            <person name="Shi Y."/>
            <person name="Ning Z."/>
            <person name="Chen S."/>
        </authorList>
    </citation>
    <scope>NUCLEOTIDE SEQUENCE [LARGE SCALE GENOMIC DNA]</scope>
    <source>
        <strain evidence="9">cv. PC099</strain>
    </source>
</reference>
<evidence type="ECO:0000256" key="3">
    <source>
        <dbReference type="ARBA" id="ARBA00022554"/>
    </source>
</evidence>
<feature type="transmembrane region" description="Helical" evidence="6">
    <location>
        <begin position="35"/>
        <end position="57"/>
    </location>
</feature>
<evidence type="ECO:0000259" key="7">
    <source>
        <dbReference type="Pfam" id="PF03088"/>
    </source>
</evidence>
<feature type="domain" description="Strictosidine synthase conserved region" evidence="7">
    <location>
        <begin position="187"/>
        <end position="274"/>
    </location>
</feature>
<gene>
    <name evidence="8" type="ORF">C2S53_008833</name>
</gene>
<dbReference type="EMBL" id="SDAM02000068">
    <property type="protein sequence ID" value="KAH6832534.1"/>
    <property type="molecule type" value="Genomic_DNA"/>
</dbReference>
<keyword evidence="4" id="KW-0732">Signal</keyword>
<keyword evidence="9" id="KW-1185">Reference proteome</keyword>
<evidence type="ECO:0000313" key="8">
    <source>
        <dbReference type="EMBL" id="KAH6832534.1"/>
    </source>
</evidence>
<comment type="caution">
    <text evidence="8">The sequence shown here is derived from an EMBL/GenBank/DDBJ whole genome shotgun (WGS) entry which is preliminary data.</text>
</comment>
<dbReference type="AlphaFoldDB" id="A0AAD4JFW0"/>
<dbReference type="Pfam" id="PF20067">
    <property type="entry name" value="SSL_N"/>
    <property type="match status" value="1"/>
</dbReference>
<dbReference type="Proteomes" id="UP001190926">
    <property type="component" value="Unassembled WGS sequence"/>
</dbReference>
<keyword evidence="6" id="KW-1133">Transmembrane helix</keyword>
<dbReference type="GO" id="GO:0012505">
    <property type="term" value="C:endomembrane system"/>
    <property type="evidence" value="ECO:0007669"/>
    <property type="project" value="TreeGrafter"/>
</dbReference>
<evidence type="ECO:0000256" key="6">
    <source>
        <dbReference type="SAM" id="Phobius"/>
    </source>
</evidence>
<comment type="subcellular location">
    <subcellularLocation>
        <location evidence="1">Vacuole</location>
    </subcellularLocation>
</comment>
<sequence length="399" mass="43691">MVTDFGCVFNVWRDLILRWVEGGSQRPKSSMKSKLIFAAVALPLIAVVVAIAAAGVFSPPPVSGSHDVLPAAERIHLVKAVGPESLVFDPNGGGPYTGVADGRILKLHAGEWVEFAVTSSKRDACSQPFNPAMEHICGRPLGLKFHHKTGDLYIADAYLGLQVVGPAGGVATPLVTEVEGQHLRFTNDLDIDDEKDVIYFTDSSTEYYRREFMASVLTLDKTGKFMKYDISSKEVTVLLRGLAFANGVALSKDRSFVLVVETTSCRVVRFWLQGPNAGKHDIFAELPGYPDNIRRNSEGEFWVALHSKTGLVPKLAASYSLFGRALLKLPLTFKQLHYLLVGGKAHATAIKLSNEGKVLQVLEDVEGKTLKFISEVEERNGKLWIASVLMPYIGIYSLQ</sequence>
<dbReference type="FunFam" id="2.120.10.30:FF:000032">
    <property type="entry name" value="Protein STRICTOSIDINE SYNTHASE-LIKE 13"/>
    <property type="match status" value="1"/>
</dbReference>
<accession>A0AAD4JFW0</accession>
<keyword evidence="3" id="KW-0926">Vacuole</keyword>
<dbReference type="PANTHER" id="PTHR10426">
    <property type="entry name" value="STRICTOSIDINE SYNTHASE-RELATED"/>
    <property type="match status" value="1"/>
</dbReference>
<comment type="similarity">
    <text evidence="2">Belongs to the strictosidine synthase family.</text>
</comment>
<evidence type="ECO:0000256" key="5">
    <source>
        <dbReference type="ARBA" id="ARBA00023180"/>
    </source>
</evidence>
<organism evidence="8 9">
    <name type="scientific">Perilla frutescens var. hirtella</name>
    <name type="common">Perilla citriodora</name>
    <name type="synonym">Perilla setoyensis</name>
    <dbReference type="NCBI Taxonomy" id="608512"/>
    <lineage>
        <taxon>Eukaryota</taxon>
        <taxon>Viridiplantae</taxon>
        <taxon>Streptophyta</taxon>
        <taxon>Embryophyta</taxon>
        <taxon>Tracheophyta</taxon>
        <taxon>Spermatophyta</taxon>
        <taxon>Magnoliopsida</taxon>
        <taxon>eudicotyledons</taxon>
        <taxon>Gunneridae</taxon>
        <taxon>Pentapetalae</taxon>
        <taxon>asterids</taxon>
        <taxon>lamiids</taxon>
        <taxon>Lamiales</taxon>
        <taxon>Lamiaceae</taxon>
        <taxon>Nepetoideae</taxon>
        <taxon>Elsholtzieae</taxon>
        <taxon>Perilla</taxon>
    </lineage>
</organism>
<dbReference type="Pfam" id="PF03088">
    <property type="entry name" value="Str_synth"/>
    <property type="match status" value="1"/>
</dbReference>
<dbReference type="PANTHER" id="PTHR10426:SF69">
    <property type="entry name" value="PROTEIN STRICTOSIDINE SYNTHASE-LIKE 10"/>
    <property type="match status" value="1"/>
</dbReference>
<keyword evidence="5" id="KW-0325">Glycoprotein</keyword>
<keyword evidence="6" id="KW-0472">Membrane</keyword>
<evidence type="ECO:0000313" key="9">
    <source>
        <dbReference type="Proteomes" id="UP001190926"/>
    </source>
</evidence>